<dbReference type="AlphaFoldDB" id="A0A6P7IJL1"/>
<evidence type="ECO:0000256" key="3">
    <source>
        <dbReference type="ARBA" id="ARBA00022989"/>
    </source>
</evidence>
<dbReference type="FunCoup" id="A0A6P7IJL1">
    <property type="interactions" value="26"/>
</dbReference>
<reference evidence="10" key="1">
    <citation type="submission" date="2025-08" db="UniProtKB">
        <authorList>
            <consortium name="RefSeq"/>
        </authorList>
    </citation>
    <scope>IDENTIFICATION</scope>
</reference>
<protein>
    <submittedName>
        <fullName evidence="10">5-hydroxytryptamine receptor 3A-like</fullName>
    </submittedName>
</protein>
<dbReference type="InterPro" id="IPR006029">
    <property type="entry name" value="Neurotrans-gated_channel_TM"/>
</dbReference>
<dbReference type="RefSeq" id="XP_028268395.1">
    <property type="nucleotide sequence ID" value="XM_028412594.1"/>
</dbReference>
<dbReference type="Gene3D" id="1.20.58.390">
    <property type="entry name" value="Neurotransmitter-gated ion-channel transmembrane domain"/>
    <property type="match status" value="1"/>
</dbReference>
<keyword evidence="4 5" id="KW-0472">Membrane</keyword>
<evidence type="ECO:0000256" key="2">
    <source>
        <dbReference type="ARBA" id="ARBA00022692"/>
    </source>
</evidence>
<evidence type="ECO:0000259" key="8">
    <source>
        <dbReference type="Pfam" id="PF02932"/>
    </source>
</evidence>
<dbReference type="Pfam" id="PF02932">
    <property type="entry name" value="Neur_chan_memb"/>
    <property type="match status" value="1"/>
</dbReference>
<dbReference type="Proteomes" id="UP000515145">
    <property type="component" value="Chromosome 8"/>
</dbReference>
<dbReference type="SUPFAM" id="SSF63712">
    <property type="entry name" value="Nicotinic receptor ligand binding domain-like"/>
    <property type="match status" value="1"/>
</dbReference>
<feature type="transmembrane region" description="Helical" evidence="5">
    <location>
        <begin position="247"/>
        <end position="264"/>
    </location>
</feature>
<dbReference type="GO" id="GO:0016020">
    <property type="term" value="C:membrane"/>
    <property type="evidence" value="ECO:0007669"/>
    <property type="project" value="UniProtKB-SubCell"/>
</dbReference>
<dbReference type="InterPro" id="IPR038050">
    <property type="entry name" value="Neuro_actylchol_rec"/>
</dbReference>
<dbReference type="SUPFAM" id="SSF90112">
    <property type="entry name" value="Neurotransmitter-gated ion-channel transmembrane pore"/>
    <property type="match status" value="1"/>
</dbReference>
<feature type="signal peptide" evidence="6">
    <location>
        <begin position="1"/>
        <end position="18"/>
    </location>
</feature>
<dbReference type="Gene3D" id="2.70.170.10">
    <property type="entry name" value="Neurotransmitter-gated ion-channel ligand-binding domain"/>
    <property type="match status" value="1"/>
</dbReference>
<dbReference type="InParanoid" id="A0A6P7IJL1"/>
<dbReference type="GO" id="GO:0004888">
    <property type="term" value="F:transmembrane signaling receptor activity"/>
    <property type="evidence" value="ECO:0007669"/>
    <property type="project" value="InterPro"/>
</dbReference>
<evidence type="ECO:0000313" key="9">
    <source>
        <dbReference type="Proteomes" id="UP000515145"/>
    </source>
</evidence>
<evidence type="ECO:0000256" key="1">
    <source>
        <dbReference type="ARBA" id="ARBA00004141"/>
    </source>
</evidence>
<keyword evidence="2 5" id="KW-0812">Transmembrane</keyword>
<proteinExistence type="predicted"/>
<name>A0A6P7IJL1_9TELE</name>
<keyword evidence="3 5" id="KW-1133">Transmembrane helix</keyword>
<evidence type="ECO:0000256" key="6">
    <source>
        <dbReference type="SAM" id="SignalP"/>
    </source>
</evidence>
<feature type="transmembrane region" description="Helical" evidence="5">
    <location>
        <begin position="381"/>
        <end position="402"/>
    </location>
</feature>
<feature type="domain" description="Neurotransmitter-gated ion-channel transmembrane" evidence="8">
    <location>
        <begin position="221"/>
        <end position="299"/>
    </location>
</feature>
<dbReference type="InterPro" id="IPR006201">
    <property type="entry name" value="Neur_channel"/>
</dbReference>
<feature type="transmembrane region" description="Helical" evidence="5">
    <location>
        <begin position="218"/>
        <end position="240"/>
    </location>
</feature>
<evidence type="ECO:0000256" key="5">
    <source>
        <dbReference type="SAM" id="Phobius"/>
    </source>
</evidence>
<dbReference type="Pfam" id="PF02931">
    <property type="entry name" value="Neur_chan_LBD"/>
    <property type="match status" value="1"/>
</dbReference>
<dbReference type="GO" id="GO:0005230">
    <property type="term" value="F:extracellular ligand-gated monoatomic ion channel activity"/>
    <property type="evidence" value="ECO:0007669"/>
    <property type="project" value="InterPro"/>
</dbReference>
<organism evidence="9 10">
    <name type="scientific">Parambassis ranga</name>
    <name type="common">Indian glassy fish</name>
    <dbReference type="NCBI Taxonomy" id="210632"/>
    <lineage>
        <taxon>Eukaryota</taxon>
        <taxon>Metazoa</taxon>
        <taxon>Chordata</taxon>
        <taxon>Craniata</taxon>
        <taxon>Vertebrata</taxon>
        <taxon>Euteleostomi</taxon>
        <taxon>Actinopterygii</taxon>
        <taxon>Neopterygii</taxon>
        <taxon>Teleostei</taxon>
        <taxon>Neoteleostei</taxon>
        <taxon>Acanthomorphata</taxon>
        <taxon>Ovalentaria</taxon>
        <taxon>Ambassidae</taxon>
        <taxon>Parambassis</taxon>
    </lineage>
</organism>
<dbReference type="GeneID" id="114440259"/>
<dbReference type="InterPro" id="IPR006202">
    <property type="entry name" value="Neur_chan_lig-bd"/>
</dbReference>
<dbReference type="InterPro" id="IPR036719">
    <property type="entry name" value="Neuro-gated_channel_TM_sf"/>
</dbReference>
<sequence length="415" mass="46866">MKTVTLLLSVLAVGSGSAETTCTNRRCLANMLISKGFLSQPQYENCTQVIHVPFIEYQTLSVDTKNLHLISRLQALIIWNDPELSWDTSVYQYDEVALPVSTVWTPDLHVINGILTMEHASNDLLVLSDGTVKHNVTINAEINCEINLFNYPFAGDECPVAIQTWSSEGCGTQLKLGHLKMVDSSHGDWQTENVSLENQGEGRNYIKVSLKIKFTNPFITLLLPSILIITADVVSFALPLRGGERNSFKVTLVLSFTVFLNILNDELPGDGQCSPIIRTHFCIILVLMVLSMLVSMILTRLAEDGHLFFYCRFKQSVQKDTGHKEVKDNEESKADISVIQLNDSHESIQVLRKVVAFLEGLDAKEVEIEQRQKFANTLDHIFFWIYFICGSAYSCAMTYVMVEHKCSVNHFHFWY</sequence>
<evidence type="ECO:0000256" key="4">
    <source>
        <dbReference type="ARBA" id="ARBA00023136"/>
    </source>
</evidence>
<feature type="transmembrane region" description="Helical" evidence="5">
    <location>
        <begin position="276"/>
        <end position="298"/>
    </location>
</feature>
<evidence type="ECO:0000259" key="7">
    <source>
        <dbReference type="Pfam" id="PF02931"/>
    </source>
</evidence>
<feature type="chain" id="PRO_5027597439" evidence="6">
    <location>
        <begin position="19"/>
        <end position="415"/>
    </location>
</feature>
<comment type="subcellular location">
    <subcellularLocation>
        <location evidence="1">Membrane</location>
        <topology evidence="1">Multi-pass membrane protein</topology>
    </subcellularLocation>
</comment>
<accession>A0A6P7IJL1</accession>
<evidence type="ECO:0000313" key="10">
    <source>
        <dbReference type="RefSeq" id="XP_028268395.1"/>
    </source>
</evidence>
<dbReference type="OrthoDB" id="5920062at2759"/>
<keyword evidence="9" id="KW-1185">Reference proteome</keyword>
<keyword evidence="6" id="KW-0732">Signal</keyword>
<dbReference type="PANTHER" id="PTHR18945">
    <property type="entry name" value="NEUROTRANSMITTER GATED ION CHANNEL"/>
    <property type="match status" value="1"/>
</dbReference>
<dbReference type="InterPro" id="IPR036734">
    <property type="entry name" value="Neur_chan_lig-bd_sf"/>
</dbReference>
<gene>
    <name evidence="10" type="primary">LOC114440259</name>
</gene>
<feature type="domain" description="Neurotransmitter-gated ion-channel ligand-binding" evidence="7">
    <location>
        <begin position="43"/>
        <end position="178"/>
    </location>
</feature>